<dbReference type="SUPFAM" id="SSF52058">
    <property type="entry name" value="L domain-like"/>
    <property type="match status" value="1"/>
</dbReference>
<comment type="caution">
    <text evidence="8">The sequence shown here is derived from an EMBL/GenBank/DDBJ whole genome shotgun (WGS) entry which is preliminary data.</text>
</comment>
<evidence type="ECO:0000256" key="3">
    <source>
        <dbReference type="ARBA" id="ARBA00022737"/>
    </source>
</evidence>
<feature type="region of interest" description="Disordered" evidence="4">
    <location>
        <begin position="730"/>
        <end position="785"/>
    </location>
</feature>
<evidence type="ECO:0000256" key="1">
    <source>
        <dbReference type="ARBA" id="ARBA00022614"/>
    </source>
</evidence>
<feature type="compositionally biased region" description="Low complexity" evidence="4">
    <location>
        <begin position="743"/>
        <end position="763"/>
    </location>
</feature>
<feature type="domain" description="MucBP" evidence="7">
    <location>
        <begin position="587"/>
        <end position="649"/>
    </location>
</feature>
<dbReference type="OrthoDB" id="2307220at2"/>
<name>A0A0R1USR2_9LACO</name>
<dbReference type="PROSITE" id="PS51450">
    <property type="entry name" value="LRR"/>
    <property type="match status" value="1"/>
</dbReference>
<keyword evidence="2 6" id="KW-0732">Signal</keyword>
<dbReference type="RefSeq" id="WP_057732280.1">
    <property type="nucleotide sequence ID" value="NZ_AZFS01000041.1"/>
</dbReference>
<dbReference type="AlphaFoldDB" id="A0A0R1USR2"/>
<feature type="domain" description="MucBP" evidence="7">
    <location>
        <begin position="663"/>
        <end position="725"/>
    </location>
</feature>
<keyword evidence="9" id="KW-1185">Reference proteome</keyword>
<reference evidence="8 9" key="1">
    <citation type="journal article" date="2015" name="Genome Announc.">
        <title>Expanding the biotechnology potential of lactobacilli through comparative genomics of 213 strains and associated genera.</title>
        <authorList>
            <person name="Sun Z."/>
            <person name="Harris H.M."/>
            <person name="McCann A."/>
            <person name="Guo C."/>
            <person name="Argimon S."/>
            <person name="Zhang W."/>
            <person name="Yang X."/>
            <person name="Jeffery I.B."/>
            <person name="Cooney J.C."/>
            <person name="Kagawa T.F."/>
            <person name="Liu W."/>
            <person name="Song Y."/>
            <person name="Salvetti E."/>
            <person name="Wrobel A."/>
            <person name="Rasinkangas P."/>
            <person name="Parkhill J."/>
            <person name="Rea M.C."/>
            <person name="O'Sullivan O."/>
            <person name="Ritari J."/>
            <person name="Douillard F.P."/>
            <person name="Paul Ross R."/>
            <person name="Yang R."/>
            <person name="Briner A.E."/>
            <person name="Felis G.E."/>
            <person name="de Vos W.M."/>
            <person name="Barrangou R."/>
            <person name="Klaenhammer T.R."/>
            <person name="Caufield P.W."/>
            <person name="Cui Y."/>
            <person name="Zhang H."/>
            <person name="O'Toole P.W."/>
        </authorList>
    </citation>
    <scope>NUCLEOTIDE SEQUENCE [LARGE SCALE GENOMIC DNA]</scope>
    <source>
        <strain evidence="8 9">DSM 16381</strain>
    </source>
</reference>
<evidence type="ECO:0000256" key="4">
    <source>
        <dbReference type="SAM" id="MobiDB-lite"/>
    </source>
</evidence>
<proteinExistence type="predicted"/>
<feature type="region of interest" description="Disordered" evidence="4">
    <location>
        <begin position="38"/>
        <end position="148"/>
    </location>
</feature>
<feature type="domain" description="MucBP" evidence="7">
    <location>
        <begin position="517"/>
        <end position="580"/>
    </location>
</feature>
<evidence type="ECO:0000256" key="6">
    <source>
        <dbReference type="SAM" id="SignalP"/>
    </source>
</evidence>
<dbReference type="NCBIfam" id="TIGR03715">
    <property type="entry name" value="KxYKxGKxW"/>
    <property type="match status" value="1"/>
</dbReference>
<keyword evidence="5" id="KW-1133">Transmembrane helix</keyword>
<dbReference type="InterPro" id="IPR050836">
    <property type="entry name" value="SDS22/Internalin_LRR"/>
</dbReference>
<dbReference type="InterPro" id="IPR001611">
    <property type="entry name" value="Leu-rich_rpt"/>
</dbReference>
<feature type="compositionally biased region" description="Low complexity" evidence="4">
    <location>
        <begin position="66"/>
        <end position="96"/>
    </location>
</feature>
<feature type="compositionally biased region" description="Polar residues" evidence="4">
    <location>
        <begin position="38"/>
        <end position="48"/>
    </location>
</feature>
<evidence type="ECO:0000256" key="2">
    <source>
        <dbReference type="ARBA" id="ARBA00022729"/>
    </source>
</evidence>
<feature type="chain" id="PRO_5006411913" description="MucBP domain-containing protein" evidence="6">
    <location>
        <begin position="37"/>
        <end position="858"/>
    </location>
</feature>
<keyword evidence="5" id="KW-0472">Membrane</keyword>
<feature type="transmembrane region" description="Helical" evidence="5">
    <location>
        <begin position="835"/>
        <end position="853"/>
    </location>
</feature>
<evidence type="ECO:0000313" key="9">
    <source>
        <dbReference type="Proteomes" id="UP000051580"/>
    </source>
</evidence>
<dbReference type="InterPro" id="IPR009459">
    <property type="entry name" value="MucBP_dom"/>
</dbReference>
<dbReference type="NCBIfam" id="TIGR01167">
    <property type="entry name" value="LPXTG_anchor"/>
    <property type="match status" value="1"/>
</dbReference>
<dbReference type="PATRIC" id="fig|1423753.3.peg.2075"/>
<evidence type="ECO:0000259" key="7">
    <source>
        <dbReference type="Pfam" id="PF06458"/>
    </source>
</evidence>
<dbReference type="Proteomes" id="UP000051580">
    <property type="component" value="Unassembled WGS sequence"/>
</dbReference>
<organism evidence="8 9">
    <name type="scientific">Levilactobacillus hammesii DSM 16381</name>
    <dbReference type="NCBI Taxonomy" id="1423753"/>
    <lineage>
        <taxon>Bacteria</taxon>
        <taxon>Bacillati</taxon>
        <taxon>Bacillota</taxon>
        <taxon>Bacilli</taxon>
        <taxon>Lactobacillales</taxon>
        <taxon>Lactobacillaceae</taxon>
        <taxon>Levilactobacillus</taxon>
    </lineage>
</organism>
<dbReference type="InterPro" id="IPR025875">
    <property type="entry name" value="Leu-rich_rpt_4"/>
</dbReference>
<dbReference type="EMBL" id="AZFS01000041">
    <property type="protein sequence ID" value="KRL96221.1"/>
    <property type="molecule type" value="Genomic_DNA"/>
</dbReference>
<dbReference type="PANTHER" id="PTHR46652">
    <property type="entry name" value="LEUCINE-RICH REPEAT AND IQ DOMAIN-CONTAINING PROTEIN 1-RELATED"/>
    <property type="match status" value="1"/>
</dbReference>
<evidence type="ECO:0000256" key="5">
    <source>
        <dbReference type="SAM" id="Phobius"/>
    </source>
</evidence>
<feature type="compositionally biased region" description="Polar residues" evidence="4">
    <location>
        <begin position="125"/>
        <end position="139"/>
    </location>
</feature>
<protein>
    <recommendedName>
        <fullName evidence="7">MucBP domain-containing protein</fullName>
    </recommendedName>
</protein>
<dbReference type="STRING" id="1423753.FD28_GL001975"/>
<dbReference type="InterPro" id="IPR022263">
    <property type="entry name" value="KxYKxGKxW"/>
</dbReference>
<dbReference type="InterPro" id="IPR032675">
    <property type="entry name" value="LRR_dom_sf"/>
</dbReference>
<sequence>MNAPKVRFKLYKAKTKWVVAGIAMGSLLAFSGTAQADQLPQNKSTNADRASEVQPGKADQQTVTLTQTPKPATEKTTTTATTAAAATKTPTTVPATDKSGTADADKTTPKVTTAVKPVTPATTKQTPVNQPAKDTTTQPVKPATSAAPVEKPVTAVKPTTTVSRPVAARAALMRTAVSLAVTTNQTNDNDQLVYDNAPIDEWMPNKQLQTILLRTLQGSSHSTWDNNFLDPSYGTTPGAKTWNAVADITKSDLLLLKSFSLQTQYSSYIDGKASYSIEGLQYATNLQSLDLLNVLDRTNHNQLAGYWHGDITDLSPIKGLTNLTFLQFSNNRVSDISALANMKKLTYLSAVNNEISDFSMLDARQFSSNGLNISGQDIMRAPVYLKKGQDTVLVSNLGLKLPQNYNAVVGHYAEPAWSAIDVDYWNWYTWNPFVLNAYRRGANGTAVGDDQVQFKIVKSQITPGPMTSTAVESGSGVGVHQQPYTYYLVAGYYDGAGDRITTYYVPYINNAETAAAVTVHYTNQAGAPIAPATVLDAGMVGQTYTTTPKTLTGYTLDQSKLPANATGTFGKDAIEVTYVYDQNDGAPVTATYVDTTGATVAEPTVLTGKYGDAYTTQAKSIQGYTLQKVQGQATGTFTDQPQQVIYIYTKAAIVTPPATHQVTVTVHYQTADGTKIAPDKVLTGSQGDTYTTAPVMVSGYQLTTTPANAQGTFGANDSAVTYIYTKVTSGGDGDQVVPEKPTKPVNPANPTKPKAPTKPAKPNRGQQADRIKGQQNAKRQAKPVTPVKTITAGRADRAVAQWPVKLTATKPATKRTLAKTQATTLPQTSEQTTSSWWGVVLLAVLSVGSWFGLKRKKD</sequence>
<keyword evidence="3" id="KW-0677">Repeat</keyword>
<feature type="compositionally biased region" description="Low complexity" evidence="4">
    <location>
        <begin position="109"/>
        <end position="124"/>
    </location>
</feature>
<feature type="signal peptide" evidence="6">
    <location>
        <begin position="1"/>
        <end position="36"/>
    </location>
</feature>
<dbReference type="Pfam" id="PF06458">
    <property type="entry name" value="MucBP"/>
    <property type="match status" value="3"/>
</dbReference>
<dbReference type="Gene3D" id="3.10.20.320">
    <property type="entry name" value="Putative peptidoglycan bound protein (lpxtg motif)"/>
    <property type="match status" value="3"/>
</dbReference>
<dbReference type="Pfam" id="PF19258">
    <property type="entry name" value="KxYKxGKxW_sig"/>
    <property type="match status" value="1"/>
</dbReference>
<accession>A0A0R1USR2</accession>
<keyword evidence="1" id="KW-0433">Leucine-rich repeat</keyword>
<dbReference type="Pfam" id="PF12799">
    <property type="entry name" value="LRR_4"/>
    <property type="match status" value="1"/>
</dbReference>
<evidence type="ECO:0000313" key="8">
    <source>
        <dbReference type="EMBL" id="KRL96221.1"/>
    </source>
</evidence>
<dbReference type="PANTHER" id="PTHR46652:SF3">
    <property type="entry name" value="LEUCINE-RICH REPEAT-CONTAINING PROTEIN 9"/>
    <property type="match status" value="1"/>
</dbReference>
<gene>
    <name evidence="8" type="ORF">FD28_GL001975</name>
</gene>
<dbReference type="Gene3D" id="3.80.10.10">
    <property type="entry name" value="Ribonuclease Inhibitor"/>
    <property type="match status" value="1"/>
</dbReference>
<keyword evidence="5" id="KW-0812">Transmembrane</keyword>